<keyword evidence="3" id="KW-1185">Reference proteome</keyword>
<dbReference type="EMBL" id="VULQ01000006">
    <property type="protein sequence ID" value="MSS78046.1"/>
    <property type="molecule type" value="Genomic_DNA"/>
</dbReference>
<organism evidence="2 3">
    <name type="scientific">Anaerococcus porci</name>
    <dbReference type="NCBI Taxonomy" id="2652269"/>
    <lineage>
        <taxon>Bacteria</taxon>
        <taxon>Bacillati</taxon>
        <taxon>Bacillota</taxon>
        <taxon>Tissierellia</taxon>
        <taxon>Tissierellales</taxon>
        <taxon>Peptoniphilaceae</taxon>
        <taxon>Anaerococcus</taxon>
    </lineage>
</organism>
<dbReference type="Pfam" id="PF05437">
    <property type="entry name" value="AzlD"/>
    <property type="match status" value="1"/>
</dbReference>
<proteinExistence type="predicted"/>
<dbReference type="AlphaFoldDB" id="A0A6N7VT61"/>
<evidence type="ECO:0008006" key="4">
    <source>
        <dbReference type="Google" id="ProtNLM"/>
    </source>
</evidence>
<dbReference type="InterPro" id="IPR008407">
    <property type="entry name" value="Brnchd-chn_aa_trnsp_AzlD"/>
</dbReference>
<keyword evidence="1" id="KW-1133">Transmembrane helix</keyword>
<name>A0A6N7VT61_9FIRM</name>
<feature type="transmembrane region" description="Helical" evidence="1">
    <location>
        <begin position="62"/>
        <end position="79"/>
    </location>
</feature>
<keyword evidence="1" id="KW-0812">Transmembrane</keyword>
<feature type="transmembrane region" description="Helical" evidence="1">
    <location>
        <begin position="86"/>
        <end position="105"/>
    </location>
</feature>
<evidence type="ECO:0000313" key="3">
    <source>
        <dbReference type="Proteomes" id="UP000441925"/>
    </source>
</evidence>
<evidence type="ECO:0000313" key="2">
    <source>
        <dbReference type="EMBL" id="MSS78046.1"/>
    </source>
</evidence>
<sequence length="106" mass="11951">MQNFIKILITASLVTFVIRAVPFFLLKNKEVPDIIDYLGEYLPASIMGLLVVYALKDTNLSSPFYGIPEIIASIVVILLHLWKKNLLLSIAAGTFVYMFLIQTVFI</sequence>
<evidence type="ECO:0000256" key="1">
    <source>
        <dbReference type="SAM" id="Phobius"/>
    </source>
</evidence>
<feature type="transmembrane region" description="Helical" evidence="1">
    <location>
        <begin position="38"/>
        <end position="56"/>
    </location>
</feature>
<comment type="caution">
    <text evidence="2">The sequence shown here is derived from an EMBL/GenBank/DDBJ whole genome shotgun (WGS) entry which is preliminary data.</text>
</comment>
<gene>
    <name evidence="2" type="ORF">FYJ26_06380</name>
</gene>
<reference evidence="2 3" key="1">
    <citation type="submission" date="2019-08" db="EMBL/GenBank/DDBJ databases">
        <title>In-depth cultivation of the pig gut microbiome towards novel bacterial diversity and tailored functional studies.</title>
        <authorList>
            <person name="Wylensek D."/>
            <person name="Hitch T.C.A."/>
            <person name="Clavel T."/>
        </authorList>
    </citation>
    <scope>NUCLEOTIDE SEQUENCE [LARGE SCALE GENOMIC DNA]</scope>
    <source>
        <strain evidence="2 3">WCA-380-WT-2B</strain>
    </source>
</reference>
<feature type="transmembrane region" description="Helical" evidence="1">
    <location>
        <begin position="6"/>
        <end position="26"/>
    </location>
</feature>
<dbReference type="Proteomes" id="UP000441925">
    <property type="component" value="Unassembled WGS sequence"/>
</dbReference>
<protein>
    <recommendedName>
        <fullName evidence="4">Branched-chain amino acid transporter AzlD</fullName>
    </recommendedName>
</protein>
<dbReference type="RefSeq" id="WP_154540785.1">
    <property type="nucleotide sequence ID" value="NZ_JAXDSU010000043.1"/>
</dbReference>
<dbReference type="PIRSF" id="PIRSF003203">
    <property type="entry name" value="AzlD"/>
    <property type="match status" value="1"/>
</dbReference>
<accession>A0A6N7VT61</accession>
<keyword evidence="1" id="KW-0472">Membrane</keyword>